<dbReference type="AlphaFoldDB" id="A0A380NKS6"/>
<keyword evidence="2" id="KW-1185">Reference proteome</keyword>
<gene>
    <name evidence="1" type="ORF">NCTC12020_00972</name>
</gene>
<protein>
    <submittedName>
        <fullName evidence="1">Uncharacterized protein</fullName>
    </submittedName>
</protein>
<accession>A0A380NKS6</accession>
<sequence length="496" mass="58090">MFKLNHEIKIKLSDIPIPWISKIELFYPDLPQFPIIYIHFECNNKRIIACPVAVSYSITEDSCTAEFLLLSNVSQDENNYIEKIKDELSNRIGLSDKISKTDILLCCNENKDYQRLLDDLWRYIESSYGKYLPYGKFYEEMYSIVRFVAAWQPKTGRQSEMRMLYNFMSAFGEQVALPNKWEHIEFYVLPLLNDILQENFNSFTKFKLLHSTSIKLFNEFFTHSVKIENTIFLGMEKAWGKNKGSFIKEVSEPLYEQKIFNEDEKAVAEALVDAFNRHPWRAAYFISSYINIDKKYASWKKDFFNKFYMAGNKLIGYSEKVIACFIQQGFLNSEAIPIDTWIETFYKYPLGISKKITFLKKFSNMGKLERVIWLASQSNKTNMKTFFDILWCQRFGTTGNKKLRGINPISCYTCNLKNTCVGLNLHLSDIVYFTDDEGTISKDKKVCYINNNIPIKYYQNGALIDEFSGYKLTSKDQLPKNIRTKGTATFKELVFR</sequence>
<reference evidence="1 2" key="1">
    <citation type="submission" date="2018-06" db="EMBL/GenBank/DDBJ databases">
        <authorList>
            <consortium name="Pathogen Informatics"/>
            <person name="Doyle S."/>
        </authorList>
    </citation>
    <scope>NUCLEOTIDE SEQUENCE [LARGE SCALE GENOMIC DNA]</scope>
    <source>
        <strain evidence="1 2">NCTC12020</strain>
    </source>
</reference>
<evidence type="ECO:0000313" key="1">
    <source>
        <dbReference type="EMBL" id="SUP42845.1"/>
    </source>
</evidence>
<name>A0A380NKS6_9FIRM</name>
<dbReference type="OrthoDB" id="3034350at2"/>
<evidence type="ECO:0000313" key="2">
    <source>
        <dbReference type="Proteomes" id="UP000255367"/>
    </source>
</evidence>
<dbReference type="RefSeq" id="WP_115310175.1">
    <property type="nucleotide sequence ID" value="NZ_UHIO01000001.1"/>
</dbReference>
<organism evidence="1 2">
    <name type="scientific">Veillonella criceti</name>
    <dbReference type="NCBI Taxonomy" id="103891"/>
    <lineage>
        <taxon>Bacteria</taxon>
        <taxon>Bacillati</taxon>
        <taxon>Bacillota</taxon>
        <taxon>Negativicutes</taxon>
        <taxon>Veillonellales</taxon>
        <taxon>Veillonellaceae</taxon>
        <taxon>Veillonella</taxon>
    </lineage>
</organism>
<dbReference type="Proteomes" id="UP000255367">
    <property type="component" value="Unassembled WGS sequence"/>
</dbReference>
<dbReference type="EMBL" id="UHIO01000001">
    <property type="protein sequence ID" value="SUP42845.1"/>
    <property type="molecule type" value="Genomic_DNA"/>
</dbReference>
<proteinExistence type="predicted"/>